<evidence type="ECO:0000256" key="1">
    <source>
        <dbReference type="SAM" id="MobiDB-lite"/>
    </source>
</evidence>
<keyword evidence="3" id="KW-1185">Reference proteome</keyword>
<protein>
    <submittedName>
        <fullName evidence="4">G patch domain-containing protein 11-like</fullName>
    </submittedName>
</protein>
<feature type="domain" description="G-patch" evidence="2">
    <location>
        <begin position="72"/>
        <end position="118"/>
    </location>
</feature>
<dbReference type="PROSITE" id="PS50174">
    <property type="entry name" value="G_PATCH"/>
    <property type="match status" value="1"/>
</dbReference>
<dbReference type="Proteomes" id="UP000504618">
    <property type="component" value="Unplaced"/>
</dbReference>
<sequence>MSDDEDYMSDKFLQDSEQRASSSLIYRHSDRREFTLMKKKAEIESRMKERNKSMRVVEAEKREEGLSSAITSANKGFEMLMKMGYKPGQGIGKTQSGMTEPIPVEVKADRQGLGKMLKKKNLYKHENTNAKLDNMDTRDFRNRIAQEKAEQLQKIDLYKSQKVCQELDAKENIEEPEESWFWLESKEEKETDDTNDDDDDEDDDDDDDDTKNDETLSHLEKLDILTRYLRKKYFYCICNDTIMLVTPKSLLILVVYVTTISDAEITEVDDESCETLQSEVRITKDEYDEIGRLRRTCSGDISVTKCEGFCNSQVQPSVVTTTGFSKECYCCRESYLKERFVILNQCYDADGIKLIGMDDETMEIKIREPAECKCIKCGDLAR</sequence>
<dbReference type="GO" id="GO:0000776">
    <property type="term" value="C:kinetochore"/>
    <property type="evidence" value="ECO:0007669"/>
    <property type="project" value="TreeGrafter"/>
</dbReference>
<dbReference type="Pfam" id="PF01585">
    <property type="entry name" value="G-patch"/>
    <property type="match status" value="1"/>
</dbReference>
<dbReference type="PANTHER" id="PTHR21032">
    <property type="entry name" value="G PATCH DOMAIN-CONTAINING PROTEIN 11"/>
    <property type="match status" value="1"/>
</dbReference>
<gene>
    <name evidence="4" type="primary">LOC112453650</name>
</gene>
<evidence type="ECO:0000259" key="2">
    <source>
        <dbReference type="PROSITE" id="PS50174"/>
    </source>
</evidence>
<organism evidence="3 4">
    <name type="scientific">Temnothorax curvispinosus</name>
    <dbReference type="NCBI Taxonomy" id="300111"/>
    <lineage>
        <taxon>Eukaryota</taxon>
        <taxon>Metazoa</taxon>
        <taxon>Ecdysozoa</taxon>
        <taxon>Arthropoda</taxon>
        <taxon>Hexapoda</taxon>
        <taxon>Insecta</taxon>
        <taxon>Pterygota</taxon>
        <taxon>Neoptera</taxon>
        <taxon>Endopterygota</taxon>
        <taxon>Hymenoptera</taxon>
        <taxon>Apocrita</taxon>
        <taxon>Aculeata</taxon>
        <taxon>Formicoidea</taxon>
        <taxon>Formicidae</taxon>
        <taxon>Myrmicinae</taxon>
        <taxon>Temnothorax</taxon>
    </lineage>
</organism>
<dbReference type="InterPro" id="IPR039249">
    <property type="entry name" value="GPATCH11"/>
</dbReference>
<dbReference type="PANTHER" id="PTHR21032:SF0">
    <property type="entry name" value="G PATCH DOMAIN-CONTAINING PROTEIN 11"/>
    <property type="match status" value="1"/>
</dbReference>
<dbReference type="AlphaFoldDB" id="A0A6J1PMB1"/>
<reference evidence="4" key="1">
    <citation type="submission" date="2025-08" db="UniProtKB">
        <authorList>
            <consortium name="RefSeq"/>
        </authorList>
    </citation>
    <scope>IDENTIFICATION</scope>
    <source>
        <tissue evidence="4">Whole body</tissue>
    </source>
</reference>
<dbReference type="RefSeq" id="XP_024870280.1">
    <property type="nucleotide sequence ID" value="XM_025014512.1"/>
</dbReference>
<feature type="region of interest" description="Disordered" evidence="1">
    <location>
        <begin position="1"/>
        <end position="24"/>
    </location>
</feature>
<name>A0A6J1PMB1_9HYME</name>
<feature type="region of interest" description="Disordered" evidence="1">
    <location>
        <begin position="175"/>
        <end position="213"/>
    </location>
</feature>
<dbReference type="GO" id="GO:0003676">
    <property type="term" value="F:nucleic acid binding"/>
    <property type="evidence" value="ECO:0007669"/>
    <property type="project" value="InterPro"/>
</dbReference>
<evidence type="ECO:0000313" key="4">
    <source>
        <dbReference type="RefSeq" id="XP_024870280.1"/>
    </source>
</evidence>
<feature type="region of interest" description="Disordered" evidence="1">
    <location>
        <begin position="45"/>
        <end position="65"/>
    </location>
</feature>
<accession>A0A6J1PMB1</accession>
<dbReference type="SMART" id="SM00443">
    <property type="entry name" value="G_patch"/>
    <property type="match status" value="1"/>
</dbReference>
<feature type="compositionally biased region" description="Basic and acidic residues" evidence="1">
    <location>
        <begin position="8"/>
        <end position="18"/>
    </location>
</feature>
<feature type="compositionally biased region" description="Acidic residues" evidence="1">
    <location>
        <begin position="190"/>
        <end position="211"/>
    </location>
</feature>
<proteinExistence type="predicted"/>
<evidence type="ECO:0000313" key="3">
    <source>
        <dbReference type="Proteomes" id="UP000504618"/>
    </source>
</evidence>
<dbReference type="GeneID" id="112453650"/>
<dbReference type="InterPro" id="IPR000467">
    <property type="entry name" value="G_patch_dom"/>
</dbReference>
<dbReference type="OrthoDB" id="786951at2759"/>